<keyword evidence="2" id="KW-1185">Reference proteome</keyword>
<comment type="caution">
    <text evidence="1">The sequence shown here is derived from an EMBL/GenBank/DDBJ whole genome shotgun (WGS) entry which is preliminary data.</text>
</comment>
<gene>
    <name evidence="1" type="ORF">HPB49_018741</name>
</gene>
<dbReference type="Proteomes" id="UP000821865">
    <property type="component" value="Chromosome 11"/>
</dbReference>
<evidence type="ECO:0000313" key="2">
    <source>
        <dbReference type="Proteomes" id="UP000821865"/>
    </source>
</evidence>
<evidence type="ECO:0000313" key="1">
    <source>
        <dbReference type="EMBL" id="KAH7971110.1"/>
    </source>
</evidence>
<accession>A0ACB8DKD0</accession>
<sequence>MSATSATAYRDKLDYTGFPNVTNTSTVKLHHYGYSFAADDLTWLKSQLSSVSAKVKQLHQENGLLTAGLAYYQRANVAKDTNLGIIKNIITSIDGMLDKAQDKNTTILKTTFLAVKLNGLTASAPNDVAALQELKGVANLDLLILLTHLVDVPAAPSCKILPLSRYSGDALSYMEPPSMERLLASIDKLKGASFRVAFSISFAVYLFKPTGGLKDTTKFGDNCTHSFYDDTSELCGVPDANITENADPAKSSATYSKKPDGVFMVFETKNATLLKVSQASTAAREKGVMLTWAAYEVHRDRMLCGGDTKKTLERLEVLNDAVVADYAPKEKDSQG</sequence>
<name>A0ACB8DKD0_DERSI</name>
<reference evidence="1" key="1">
    <citation type="submission" date="2020-05" db="EMBL/GenBank/DDBJ databases">
        <title>Large-scale comparative analyses of tick genomes elucidate their genetic diversity and vector capacities.</title>
        <authorList>
            <person name="Jia N."/>
            <person name="Wang J."/>
            <person name="Shi W."/>
            <person name="Du L."/>
            <person name="Sun Y."/>
            <person name="Zhan W."/>
            <person name="Jiang J."/>
            <person name="Wang Q."/>
            <person name="Zhang B."/>
            <person name="Ji P."/>
            <person name="Sakyi L.B."/>
            <person name="Cui X."/>
            <person name="Yuan T."/>
            <person name="Jiang B."/>
            <person name="Yang W."/>
            <person name="Lam T.T.-Y."/>
            <person name="Chang Q."/>
            <person name="Ding S."/>
            <person name="Wang X."/>
            <person name="Zhu J."/>
            <person name="Ruan X."/>
            <person name="Zhao L."/>
            <person name="Wei J."/>
            <person name="Que T."/>
            <person name="Du C."/>
            <person name="Cheng J."/>
            <person name="Dai P."/>
            <person name="Han X."/>
            <person name="Huang E."/>
            <person name="Gao Y."/>
            <person name="Liu J."/>
            <person name="Shao H."/>
            <person name="Ye R."/>
            <person name="Li L."/>
            <person name="Wei W."/>
            <person name="Wang X."/>
            <person name="Wang C."/>
            <person name="Yang T."/>
            <person name="Huo Q."/>
            <person name="Li W."/>
            <person name="Guo W."/>
            <person name="Chen H."/>
            <person name="Zhou L."/>
            <person name="Ni X."/>
            <person name="Tian J."/>
            <person name="Zhou Y."/>
            <person name="Sheng Y."/>
            <person name="Liu T."/>
            <person name="Pan Y."/>
            <person name="Xia L."/>
            <person name="Li J."/>
            <person name="Zhao F."/>
            <person name="Cao W."/>
        </authorList>
    </citation>
    <scope>NUCLEOTIDE SEQUENCE</scope>
    <source>
        <strain evidence="1">Dsil-2018</strain>
    </source>
</reference>
<dbReference type="EMBL" id="CM023480">
    <property type="protein sequence ID" value="KAH7971110.1"/>
    <property type="molecule type" value="Genomic_DNA"/>
</dbReference>
<proteinExistence type="predicted"/>
<protein>
    <submittedName>
        <fullName evidence="1">Uncharacterized protein</fullName>
    </submittedName>
</protein>
<organism evidence="1 2">
    <name type="scientific">Dermacentor silvarum</name>
    <name type="common">Tick</name>
    <dbReference type="NCBI Taxonomy" id="543639"/>
    <lineage>
        <taxon>Eukaryota</taxon>
        <taxon>Metazoa</taxon>
        <taxon>Ecdysozoa</taxon>
        <taxon>Arthropoda</taxon>
        <taxon>Chelicerata</taxon>
        <taxon>Arachnida</taxon>
        <taxon>Acari</taxon>
        <taxon>Parasitiformes</taxon>
        <taxon>Ixodida</taxon>
        <taxon>Ixodoidea</taxon>
        <taxon>Ixodidae</taxon>
        <taxon>Rhipicephalinae</taxon>
        <taxon>Dermacentor</taxon>
    </lineage>
</organism>